<reference evidence="2 3" key="1">
    <citation type="journal article" date="2010" name="Nature">
        <title>Genome sequencing and analysis of the model grass Brachypodium distachyon.</title>
        <authorList>
            <consortium name="International Brachypodium Initiative"/>
        </authorList>
    </citation>
    <scope>NUCLEOTIDE SEQUENCE [LARGE SCALE GENOMIC DNA]</scope>
    <source>
        <strain evidence="2 3">Bd21</strain>
    </source>
</reference>
<dbReference type="EMBL" id="CM000884">
    <property type="protein sequence ID" value="KQJ84305.1"/>
    <property type="molecule type" value="Genomic_DNA"/>
</dbReference>
<dbReference type="PANTHER" id="PTHR33530:SF9">
    <property type="entry name" value="OS01G0184600 PROTEIN"/>
    <property type="match status" value="1"/>
</dbReference>
<gene>
    <name evidence="2" type="ORF">BRADI_5g20000v3</name>
</gene>
<dbReference type="eggNOG" id="ENOG502R59S">
    <property type="taxonomic scope" value="Eukaryota"/>
</dbReference>
<name>I1J166_BRADI</name>
<keyword evidence="1" id="KW-0812">Transmembrane</keyword>
<dbReference type="FunCoup" id="I1J166">
    <property type="interactions" value="249"/>
</dbReference>
<sequence length="124" mass="13080">MDCLTIQMPNPTATAEDNTVGAARDDATKLRRVLVGDGVAKFSAALLLAIFRGPGGVFLRDRLLFDAYYWILAAVAAFGAMEVPTGFWVAGNPRRRRGKGKVVICASAVPSVIVAALGGFAVLK</sequence>
<evidence type="ECO:0000313" key="4">
    <source>
        <dbReference type="Proteomes" id="UP000008810"/>
    </source>
</evidence>
<dbReference type="OrthoDB" id="656960at2759"/>
<dbReference type="InParanoid" id="I1J166"/>
<dbReference type="Proteomes" id="UP000008810">
    <property type="component" value="Chromosome 5"/>
</dbReference>
<protein>
    <submittedName>
        <fullName evidence="2 3">Uncharacterized protein</fullName>
    </submittedName>
</protein>
<keyword evidence="1" id="KW-1133">Transmembrane helix</keyword>
<dbReference type="AlphaFoldDB" id="I1J166"/>
<dbReference type="InterPro" id="IPR022149">
    <property type="entry name" value="DUF3681"/>
</dbReference>
<reference evidence="2" key="2">
    <citation type="submission" date="2017-06" db="EMBL/GenBank/DDBJ databases">
        <title>WGS assembly of Brachypodium distachyon.</title>
        <authorList>
            <consortium name="The International Brachypodium Initiative"/>
            <person name="Lucas S."/>
            <person name="Harmon-Smith M."/>
            <person name="Lail K."/>
            <person name="Tice H."/>
            <person name="Grimwood J."/>
            <person name="Bruce D."/>
            <person name="Barry K."/>
            <person name="Shu S."/>
            <person name="Lindquist E."/>
            <person name="Wang M."/>
            <person name="Pitluck S."/>
            <person name="Vogel J.P."/>
            <person name="Garvin D.F."/>
            <person name="Mockler T.C."/>
            <person name="Schmutz J."/>
            <person name="Rokhsar D."/>
            <person name="Bevan M.W."/>
        </authorList>
    </citation>
    <scope>NUCLEOTIDE SEQUENCE</scope>
    <source>
        <strain evidence="2">Bd21</strain>
    </source>
</reference>
<reference evidence="3" key="3">
    <citation type="submission" date="2018-08" db="UniProtKB">
        <authorList>
            <consortium name="EnsemblPlants"/>
        </authorList>
    </citation>
    <scope>IDENTIFICATION</scope>
    <source>
        <strain evidence="3">cv. Bd21</strain>
    </source>
</reference>
<dbReference type="OMA" id="AYYWILA"/>
<dbReference type="Gramene" id="KQJ84305">
    <property type="protein sequence ID" value="KQJ84305"/>
    <property type="gene ID" value="BRADI_5g20000v3"/>
</dbReference>
<accession>I1J166</accession>
<dbReference type="HOGENOM" id="CLU_129564_0_1_1"/>
<feature type="transmembrane region" description="Helical" evidence="1">
    <location>
        <begin position="34"/>
        <end position="55"/>
    </location>
</feature>
<feature type="transmembrane region" description="Helical" evidence="1">
    <location>
        <begin position="67"/>
        <end position="90"/>
    </location>
</feature>
<proteinExistence type="predicted"/>
<dbReference type="PANTHER" id="PTHR33530">
    <property type="entry name" value="OS01G0147100 PROTEIN"/>
    <property type="match status" value="1"/>
</dbReference>
<evidence type="ECO:0000313" key="2">
    <source>
        <dbReference type="EMBL" id="KQJ84305.1"/>
    </source>
</evidence>
<keyword evidence="1" id="KW-0472">Membrane</keyword>
<keyword evidence="4" id="KW-1185">Reference proteome</keyword>
<evidence type="ECO:0000313" key="3">
    <source>
        <dbReference type="EnsemblPlants" id="KQJ84305"/>
    </source>
</evidence>
<feature type="transmembrane region" description="Helical" evidence="1">
    <location>
        <begin position="102"/>
        <end position="123"/>
    </location>
</feature>
<dbReference type="Pfam" id="PF12442">
    <property type="entry name" value="DUF3681"/>
    <property type="match status" value="1"/>
</dbReference>
<dbReference type="EnsemblPlants" id="KQJ84305">
    <property type="protein sequence ID" value="KQJ84305"/>
    <property type="gene ID" value="BRADI_5g20000v3"/>
</dbReference>
<organism evidence="2">
    <name type="scientific">Brachypodium distachyon</name>
    <name type="common">Purple false brome</name>
    <name type="synonym">Trachynia distachya</name>
    <dbReference type="NCBI Taxonomy" id="15368"/>
    <lineage>
        <taxon>Eukaryota</taxon>
        <taxon>Viridiplantae</taxon>
        <taxon>Streptophyta</taxon>
        <taxon>Embryophyta</taxon>
        <taxon>Tracheophyta</taxon>
        <taxon>Spermatophyta</taxon>
        <taxon>Magnoliopsida</taxon>
        <taxon>Liliopsida</taxon>
        <taxon>Poales</taxon>
        <taxon>Poaceae</taxon>
        <taxon>BOP clade</taxon>
        <taxon>Pooideae</taxon>
        <taxon>Stipodae</taxon>
        <taxon>Brachypodieae</taxon>
        <taxon>Brachypodium</taxon>
    </lineage>
</organism>
<evidence type="ECO:0000256" key="1">
    <source>
        <dbReference type="SAM" id="Phobius"/>
    </source>
</evidence>